<sequence>MISLGIIISTNTHIKGAYSQVATENNKRTLRRLAIVFFQSEPILYKKEYRFNTTSLRRRPRGKGNHRGKATLYSSIMNRVVAKFIKRDIISRYELPTRIITYNKINMNNEAMTKPCEPFKAKHHNPTPYRPKINWTVGAANKNIKKIVQKMVVI</sequence>
<dbReference type="Proteomes" id="UP000257109">
    <property type="component" value="Unassembled WGS sequence"/>
</dbReference>
<dbReference type="InterPro" id="IPR012337">
    <property type="entry name" value="RNaseH-like_sf"/>
</dbReference>
<accession>A0A371GH69</accession>
<dbReference type="PANTHER" id="PTHR48475">
    <property type="entry name" value="RIBONUCLEASE H"/>
    <property type="match status" value="1"/>
</dbReference>
<dbReference type="PANTHER" id="PTHR48475:SF1">
    <property type="entry name" value="RNASE H TYPE-1 DOMAIN-CONTAINING PROTEIN"/>
    <property type="match status" value="1"/>
</dbReference>
<proteinExistence type="predicted"/>
<feature type="non-terminal residue" evidence="1">
    <location>
        <position position="1"/>
    </location>
</feature>
<gene>
    <name evidence="1" type="ORF">CR513_28316</name>
</gene>
<name>A0A371GH69_MUCPR</name>
<evidence type="ECO:0000313" key="1">
    <source>
        <dbReference type="EMBL" id="RDX89892.1"/>
    </source>
</evidence>
<dbReference type="AlphaFoldDB" id="A0A371GH69"/>
<dbReference type="GO" id="GO:0003676">
    <property type="term" value="F:nucleic acid binding"/>
    <property type="evidence" value="ECO:0007669"/>
    <property type="project" value="InterPro"/>
</dbReference>
<protein>
    <submittedName>
        <fullName evidence="1">Uncharacterized protein</fullName>
    </submittedName>
</protein>
<dbReference type="SUPFAM" id="SSF53098">
    <property type="entry name" value="Ribonuclease H-like"/>
    <property type="match status" value="1"/>
</dbReference>
<evidence type="ECO:0000313" key="2">
    <source>
        <dbReference type="Proteomes" id="UP000257109"/>
    </source>
</evidence>
<dbReference type="InterPro" id="IPR036397">
    <property type="entry name" value="RNaseH_sf"/>
</dbReference>
<organism evidence="1 2">
    <name type="scientific">Mucuna pruriens</name>
    <name type="common">Velvet bean</name>
    <name type="synonym">Dolichos pruriens</name>
    <dbReference type="NCBI Taxonomy" id="157652"/>
    <lineage>
        <taxon>Eukaryota</taxon>
        <taxon>Viridiplantae</taxon>
        <taxon>Streptophyta</taxon>
        <taxon>Embryophyta</taxon>
        <taxon>Tracheophyta</taxon>
        <taxon>Spermatophyta</taxon>
        <taxon>Magnoliopsida</taxon>
        <taxon>eudicotyledons</taxon>
        <taxon>Gunneridae</taxon>
        <taxon>Pentapetalae</taxon>
        <taxon>rosids</taxon>
        <taxon>fabids</taxon>
        <taxon>Fabales</taxon>
        <taxon>Fabaceae</taxon>
        <taxon>Papilionoideae</taxon>
        <taxon>50 kb inversion clade</taxon>
        <taxon>NPAAA clade</taxon>
        <taxon>indigoferoid/millettioid clade</taxon>
        <taxon>Phaseoleae</taxon>
        <taxon>Mucuna</taxon>
    </lineage>
</organism>
<keyword evidence="2" id="KW-1185">Reference proteome</keyword>
<reference evidence="1" key="1">
    <citation type="submission" date="2018-05" db="EMBL/GenBank/DDBJ databases">
        <title>Draft genome of Mucuna pruriens seed.</title>
        <authorList>
            <person name="Nnadi N.E."/>
            <person name="Vos R."/>
            <person name="Hasami M.H."/>
            <person name="Devisetty U.K."/>
            <person name="Aguiy J.C."/>
        </authorList>
    </citation>
    <scope>NUCLEOTIDE SEQUENCE [LARGE SCALE GENOMIC DNA]</scope>
    <source>
        <strain evidence="1">JCA_2017</strain>
    </source>
</reference>
<dbReference type="OrthoDB" id="1710797at2759"/>
<comment type="caution">
    <text evidence="1">The sequence shown here is derived from an EMBL/GenBank/DDBJ whole genome shotgun (WGS) entry which is preliminary data.</text>
</comment>
<dbReference type="Gene3D" id="3.30.420.10">
    <property type="entry name" value="Ribonuclease H-like superfamily/Ribonuclease H"/>
    <property type="match status" value="1"/>
</dbReference>
<dbReference type="EMBL" id="QJKJ01005541">
    <property type="protein sequence ID" value="RDX89892.1"/>
    <property type="molecule type" value="Genomic_DNA"/>
</dbReference>